<dbReference type="Pfam" id="PF00263">
    <property type="entry name" value="Secretin"/>
    <property type="match status" value="1"/>
</dbReference>
<dbReference type="InterPro" id="IPR004846">
    <property type="entry name" value="T2SS/T3SS_dom"/>
</dbReference>
<evidence type="ECO:0000256" key="2">
    <source>
        <dbReference type="SAM" id="SignalP"/>
    </source>
</evidence>
<keyword evidence="2" id="KW-0732">Signal</keyword>
<feature type="signal peptide" evidence="2">
    <location>
        <begin position="1"/>
        <end position="24"/>
    </location>
</feature>
<evidence type="ECO:0000259" key="3">
    <source>
        <dbReference type="Pfam" id="PF00263"/>
    </source>
</evidence>
<evidence type="ECO:0000313" key="5">
    <source>
        <dbReference type="EMBL" id="AGH16838.1"/>
    </source>
</evidence>
<dbReference type="EMBL" id="CP004005">
    <property type="protein sequence ID" value="AGH16838.1"/>
    <property type="molecule type" value="Genomic_DNA"/>
</dbReference>
<feature type="chain" id="PRO_5047279236" evidence="2">
    <location>
        <begin position="25"/>
        <end position="474"/>
    </location>
</feature>
<evidence type="ECO:0000259" key="4">
    <source>
        <dbReference type="Pfam" id="PF13629"/>
    </source>
</evidence>
<accession>A0ABM5NG25</accession>
<comment type="similarity">
    <text evidence="1">Belongs to the bacterial secretin family.</text>
</comment>
<dbReference type="RefSeq" id="WP_015452435.1">
    <property type="nucleotide sequence ID" value="NC_020549.1"/>
</dbReference>
<dbReference type="GeneID" id="93076842"/>
<dbReference type="InterPro" id="IPR032789">
    <property type="entry name" value="T2SS-T3SS_pil_N"/>
</dbReference>
<dbReference type="PRINTS" id="PR00811">
    <property type="entry name" value="BCTERIALGSPD"/>
</dbReference>
<dbReference type="InterPro" id="IPR050810">
    <property type="entry name" value="Bact_Secretion_Sys_Channel"/>
</dbReference>
<gene>
    <name evidence="5" type="ORF">WSI_02340</name>
</gene>
<proteinExistence type="inferred from homology"/>
<evidence type="ECO:0000256" key="1">
    <source>
        <dbReference type="RuleBase" id="RU004003"/>
    </source>
</evidence>
<dbReference type="Proteomes" id="UP000011820">
    <property type="component" value="Chromosome"/>
</dbReference>
<evidence type="ECO:0000313" key="6">
    <source>
        <dbReference type="Proteomes" id="UP000011820"/>
    </source>
</evidence>
<feature type="domain" description="Type II/III secretion system secretin-like" evidence="3">
    <location>
        <begin position="262"/>
        <end position="419"/>
    </location>
</feature>
<dbReference type="InterPro" id="IPR004845">
    <property type="entry name" value="T2SS_GspD_CS"/>
</dbReference>
<dbReference type="PANTHER" id="PTHR30332:SF17">
    <property type="entry name" value="TYPE IV PILIATION SYSTEM PROTEIN DR_0774-RELATED"/>
    <property type="match status" value="1"/>
</dbReference>
<protein>
    <submittedName>
        <fullName evidence="5">Pilus assembly protein</fullName>
    </submittedName>
</protein>
<reference evidence="5 6" key="1">
    <citation type="journal article" date="2013" name="Genome Announc.">
        <title>Complete Genome Sequence of a Chinese Strain of 'Candidatus Liberibacter asiaticus'.</title>
        <authorList>
            <person name="Lin H."/>
            <person name="Han C.S."/>
            <person name="Liu B."/>
            <person name="Lou B."/>
            <person name="Bai X."/>
            <person name="Deng C."/>
            <person name="Civerolo E.L."/>
            <person name="Gupta G."/>
        </authorList>
    </citation>
    <scope>NUCLEOTIDE SEQUENCE [LARGE SCALE GENOMIC DNA]</scope>
    <source>
        <strain evidence="6">gxpsy</strain>
    </source>
</reference>
<feature type="domain" description="Pilus formation protein N-terminal" evidence="4">
    <location>
        <begin position="49"/>
        <end position="116"/>
    </location>
</feature>
<keyword evidence="6" id="KW-1185">Reference proteome</keyword>
<sequence length="474" mass="51839">MRYLQRTFFTMMSIFLFSSNPSVAKLPPIKEANAAVINISDVEIGKGKKISIGLNKVIILQVPVDVQDVLVSDPTKADVVVHSPRTMYLFGKNVGQANVILIGHDGKQMLNLDILIERDIAHLEMTLRRFIADSNIRVEMVSDTVVLHGMVRTIQDSQRAVELSETFLSQSGRNQYANSSSKKVMNLLNIAGEDQVTLKVTIAEVRRDILKQIGFQHSITGSSSGPSKSFAADFGGKFVSEGGDFSVKGVLDRFSFETVLHALERATAIRTLAEPTLTAISGQSASFTSGGQHLYKTVSSSTGATSVTTHDYGVVLHFTPTVLSPGRIGLRIQTEVSEPVIGVNAGDMPSYRVRKADTTVELPSGGTIVLAGLLKDDIQQLKEGIPLLSKIPILGALFRNSRFNREETEIFIAATPFLVKPVAMRDLSRPDDHYSVEDDAKAFFFNRVNKIYGPKEASEVEGQNYKGAIGFIYK</sequence>
<organism evidence="5 6">
    <name type="scientific">Candidatus Liberibacter asiaticus str. gxpsy</name>
    <dbReference type="NCBI Taxonomy" id="1174529"/>
    <lineage>
        <taxon>Bacteria</taxon>
        <taxon>Pseudomonadati</taxon>
        <taxon>Pseudomonadota</taxon>
        <taxon>Alphaproteobacteria</taxon>
        <taxon>Hyphomicrobiales</taxon>
        <taxon>Rhizobiaceae</taxon>
        <taxon>Liberibacter</taxon>
    </lineage>
</organism>
<name>A0ABM5NG25_LIBAS</name>
<dbReference type="Pfam" id="PF13629">
    <property type="entry name" value="T2SS-T3SS_pil_N"/>
    <property type="match status" value="1"/>
</dbReference>
<dbReference type="PANTHER" id="PTHR30332">
    <property type="entry name" value="PROBABLE GENERAL SECRETION PATHWAY PROTEIN D"/>
    <property type="match status" value="1"/>
</dbReference>
<dbReference type="PROSITE" id="PS00875">
    <property type="entry name" value="T2SP_D"/>
    <property type="match status" value="1"/>
</dbReference>
<dbReference type="InterPro" id="IPR001775">
    <property type="entry name" value="GspD/PilQ"/>
</dbReference>